<evidence type="ECO:0000256" key="1">
    <source>
        <dbReference type="SAM" id="MobiDB-lite"/>
    </source>
</evidence>
<evidence type="ECO:0008006" key="4">
    <source>
        <dbReference type="Google" id="ProtNLM"/>
    </source>
</evidence>
<feature type="region of interest" description="Disordered" evidence="1">
    <location>
        <begin position="1"/>
        <end position="86"/>
    </location>
</feature>
<dbReference type="AlphaFoldDB" id="A0AAD5YGS8"/>
<gene>
    <name evidence="2" type="ORF">NLI96_g2206</name>
</gene>
<sequence length="244" mass="27265">MSNPDETIPAPDFGLQPAEWTIPPAEQSDSLDYLSPEPGEHTPTNPTGERRPQTPRRPRRPKPESPRQSRAQRNPEDVDQPPRPTRVFIQTPTLAPLSSSNPPTSFTTAPRVVTSTPIPHWSLVSPGAEIKLLKALPAVTSKLTTENYHAWQALLRNQLELIDLFEYCVGDIPVPSEPTRRKLWKRANLIVRSVILSSLSDELVMQLGRYPSRPRYVVRGSTQVRRPLSDGLHSHGDDPHANGI</sequence>
<accession>A0AAD5YGS8</accession>
<comment type="caution">
    <text evidence="2">The sequence shown here is derived from an EMBL/GenBank/DDBJ whole genome shotgun (WGS) entry which is preliminary data.</text>
</comment>
<organism evidence="2 3">
    <name type="scientific">Meripilus lineatus</name>
    <dbReference type="NCBI Taxonomy" id="2056292"/>
    <lineage>
        <taxon>Eukaryota</taxon>
        <taxon>Fungi</taxon>
        <taxon>Dikarya</taxon>
        <taxon>Basidiomycota</taxon>
        <taxon>Agaricomycotina</taxon>
        <taxon>Agaricomycetes</taxon>
        <taxon>Polyporales</taxon>
        <taxon>Meripilaceae</taxon>
        <taxon>Meripilus</taxon>
    </lineage>
</organism>
<dbReference type="Proteomes" id="UP001212997">
    <property type="component" value="Unassembled WGS sequence"/>
</dbReference>
<keyword evidence="3" id="KW-1185">Reference proteome</keyword>
<evidence type="ECO:0000313" key="3">
    <source>
        <dbReference type="Proteomes" id="UP001212997"/>
    </source>
</evidence>
<name>A0AAD5YGS8_9APHY</name>
<dbReference type="EMBL" id="JANAWD010000047">
    <property type="protein sequence ID" value="KAJ3489335.1"/>
    <property type="molecule type" value="Genomic_DNA"/>
</dbReference>
<evidence type="ECO:0000313" key="2">
    <source>
        <dbReference type="EMBL" id="KAJ3489335.1"/>
    </source>
</evidence>
<reference evidence="2" key="1">
    <citation type="submission" date="2022-07" db="EMBL/GenBank/DDBJ databases">
        <title>Genome Sequence of Physisporinus lineatus.</title>
        <authorList>
            <person name="Buettner E."/>
        </authorList>
    </citation>
    <scope>NUCLEOTIDE SEQUENCE</scope>
    <source>
        <strain evidence="2">VT162</strain>
    </source>
</reference>
<protein>
    <recommendedName>
        <fullName evidence="4">DUF4219 domain-containing protein</fullName>
    </recommendedName>
</protein>
<proteinExistence type="predicted"/>